<dbReference type="Proteomes" id="UP000814140">
    <property type="component" value="Unassembled WGS sequence"/>
</dbReference>
<reference evidence="1" key="1">
    <citation type="submission" date="2021-03" db="EMBL/GenBank/DDBJ databases">
        <authorList>
            <consortium name="DOE Joint Genome Institute"/>
            <person name="Ahrendt S."/>
            <person name="Looney B.P."/>
            <person name="Miyauchi S."/>
            <person name="Morin E."/>
            <person name="Drula E."/>
            <person name="Courty P.E."/>
            <person name="Chicoki N."/>
            <person name="Fauchery L."/>
            <person name="Kohler A."/>
            <person name="Kuo A."/>
            <person name="Labutti K."/>
            <person name="Pangilinan J."/>
            <person name="Lipzen A."/>
            <person name="Riley R."/>
            <person name="Andreopoulos W."/>
            <person name="He G."/>
            <person name="Johnson J."/>
            <person name="Barry K.W."/>
            <person name="Grigoriev I.V."/>
            <person name="Nagy L."/>
            <person name="Hibbett D."/>
            <person name="Henrissat B."/>
            <person name="Matheny P.B."/>
            <person name="Labbe J."/>
            <person name="Martin F."/>
        </authorList>
    </citation>
    <scope>NUCLEOTIDE SEQUENCE</scope>
    <source>
        <strain evidence="1">HHB10654</strain>
    </source>
</reference>
<sequence>MASVPAYKTPPSPTLLPRASSSRSLASASPSRGRAQAPLRLLVAYSSYEANHPSPAGLSPFAGRPITLRRQAYHPSPASPSSSRPDTGPPYFAALQPYSPCSSPEHPPRLPGEEGPSLSAEGFLDEQEQGAVRTSLSAAPRARREGETYLRPRAPGTVDTADRGNARQRKWR</sequence>
<keyword evidence="2" id="KW-1185">Reference proteome</keyword>
<organism evidence="1 2">
    <name type="scientific">Artomyces pyxidatus</name>
    <dbReference type="NCBI Taxonomy" id="48021"/>
    <lineage>
        <taxon>Eukaryota</taxon>
        <taxon>Fungi</taxon>
        <taxon>Dikarya</taxon>
        <taxon>Basidiomycota</taxon>
        <taxon>Agaricomycotina</taxon>
        <taxon>Agaricomycetes</taxon>
        <taxon>Russulales</taxon>
        <taxon>Auriscalpiaceae</taxon>
        <taxon>Artomyces</taxon>
    </lineage>
</organism>
<reference evidence="1" key="2">
    <citation type="journal article" date="2022" name="New Phytol.">
        <title>Evolutionary transition to the ectomycorrhizal habit in the genomes of a hyperdiverse lineage of mushroom-forming fungi.</title>
        <authorList>
            <person name="Looney B."/>
            <person name="Miyauchi S."/>
            <person name="Morin E."/>
            <person name="Drula E."/>
            <person name="Courty P.E."/>
            <person name="Kohler A."/>
            <person name="Kuo A."/>
            <person name="LaButti K."/>
            <person name="Pangilinan J."/>
            <person name="Lipzen A."/>
            <person name="Riley R."/>
            <person name="Andreopoulos W."/>
            <person name="He G."/>
            <person name="Johnson J."/>
            <person name="Nolan M."/>
            <person name="Tritt A."/>
            <person name="Barry K.W."/>
            <person name="Grigoriev I.V."/>
            <person name="Nagy L.G."/>
            <person name="Hibbett D."/>
            <person name="Henrissat B."/>
            <person name="Matheny P.B."/>
            <person name="Labbe J."/>
            <person name="Martin F.M."/>
        </authorList>
    </citation>
    <scope>NUCLEOTIDE SEQUENCE</scope>
    <source>
        <strain evidence="1">HHB10654</strain>
    </source>
</reference>
<proteinExistence type="predicted"/>
<name>A0ACB8SYQ1_9AGAM</name>
<evidence type="ECO:0000313" key="2">
    <source>
        <dbReference type="Proteomes" id="UP000814140"/>
    </source>
</evidence>
<dbReference type="EMBL" id="MU277212">
    <property type="protein sequence ID" value="KAI0061529.1"/>
    <property type="molecule type" value="Genomic_DNA"/>
</dbReference>
<protein>
    <submittedName>
        <fullName evidence="1">Uncharacterized protein</fullName>
    </submittedName>
</protein>
<accession>A0ACB8SYQ1</accession>
<gene>
    <name evidence="1" type="ORF">BV25DRAFT_1916883</name>
</gene>
<evidence type="ECO:0000313" key="1">
    <source>
        <dbReference type="EMBL" id="KAI0061529.1"/>
    </source>
</evidence>
<comment type="caution">
    <text evidence="1">The sequence shown here is derived from an EMBL/GenBank/DDBJ whole genome shotgun (WGS) entry which is preliminary data.</text>
</comment>